<proteinExistence type="predicted"/>
<accession>A0A6B3ND02</accession>
<organism evidence="2">
    <name type="scientific">Symploca sp. SIO1C4</name>
    <dbReference type="NCBI Taxonomy" id="2607765"/>
    <lineage>
        <taxon>Bacteria</taxon>
        <taxon>Bacillati</taxon>
        <taxon>Cyanobacteriota</taxon>
        <taxon>Cyanophyceae</taxon>
        <taxon>Coleofasciculales</taxon>
        <taxon>Coleofasciculaceae</taxon>
        <taxon>Symploca</taxon>
    </lineage>
</organism>
<feature type="chain" id="PRO_5025687651" description="PepSY domain-containing protein" evidence="1">
    <location>
        <begin position="33"/>
        <end position="180"/>
    </location>
</feature>
<comment type="caution">
    <text evidence="2">The sequence shown here is derived from an EMBL/GenBank/DDBJ whole genome shotgun (WGS) entry which is preliminary data.</text>
</comment>
<dbReference type="SUPFAM" id="SSF160574">
    <property type="entry name" value="BT0923-like"/>
    <property type="match status" value="1"/>
</dbReference>
<dbReference type="AlphaFoldDB" id="A0A6B3ND02"/>
<evidence type="ECO:0000313" key="2">
    <source>
        <dbReference type="EMBL" id="NER27521.1"/>
    </source>
</evidence>
<gene>
    <name evidence="2" type="ORF">F6J89_07770</name>
</gene>
<keyword evidence="1" id="KW-0732">Signal</keyword>
<name>A0A6B3ND02_9CYAN</name>
<sequence>MDNFLKNTRRVIVATTGMVALTSSVYLGSANAQSLTNTETFLIAQTLGGIQRKISLSEVPFPVMSSVQAVAGTEPSYAGVELKPDGSLTYELGGQNQQGFKFEVEVTPEGRIIEVDEQVERSAVPETVFKAFDKWLPNYEVREIWRSTRLGEFVYELGIPDFWVEVSADGSRLSILKADE</sequence>
<reference evidence="2" key="1">
    <citation type="submission" date="2019-11" db="EMBL/GenBank/DDBJ databases">
        <title>Genomic insights into an expanded diversity of filamentous marine cyanobacteria reveals the extraordinary biosynthetic potential of Moorea and Okeania.</title>
        <authorList>
            <person name="Ferreira Leao T."/>
            <person name="Wang M."/>
            <person name="Moss N."/>
            <person name="Da Silva R."/>
            <person name="Sanders J."/>
            <person name="Nurk S."/>
            <person name="Gurevich A."/>
            <person name="Humphrey G."/>
            <person name="Reher R."/>
            <person name="Zhu Q."/>
            <person name="Belda-Ferre P."/>
            <person name="Glukhov E."/>
            <person name="Rex R."/>
            <person name="Dorrestein P.C."/>
            <person name="Knight R."/>
            <person name="Pevzner P."/>
            <person name="Gerwick W.H."/>
            <person name="Gerwick L."/>
        </authorList>
    </citation>
    <scope>NUCLEOTIDE SEQUENCE</scope>
    <source>
        <strain evidence="2">SIO1C4</strain>
    </source>
</reference>
<dbReference type="EMBL" id="JAAHFQ010000108">
    <property type="protein sequence ID" value="NER27521.1"/>
    <property type="molecule type" value="Genomic_DNA"/>
</dbReference>
<evidence type="ECO:0000256" key="1">
    <source>
        <dbReference type="SAM" id="SignalP"/>
    </source>
</evidence>
<protein>
    <recommendedName>
        <fullName evidence="3">PepSY domain-containing protein</fullName>
    </recommendedName>
</protein>
<evidence type="ECO:0008006" key="3">
    <source>
        <dbReference type="Google" id="ProtNLM"/>
    </source>
</evidence>
<feature type="signal peptide" evidence="1">
    <location>
        <begin position="1"/>
        <end position="32"/>
    </location>
</feature>